<dbReference type="AlphaFoldDB" id="A0A0F8WG40"/>
<gene>
    <name evidence="1" type="ORF">LCGC14_3070860</name>
</gene>
<protein>
    <submittedName>
        <fullName evidence="1">Uncharacterized protein</fullName>
    </submittedName>
</protein>
<organism evidence="1">
    <name type="scientific">marine sediment metagenome</name>
    <dbReference type="NCBI Taxonomy" id="412755"/>
    <lineage>
        <taxon>unclassified sequences</taxon>
        <taxon>metagenomes</taxon>
        <taxon>ecological metagenomes</taxon>
    </lineage>
</organism>
<sequence length="151" mass="17453">PFNAPIEASRVSKQIKGMGDEKWLVPVIIKITGQSNNKNFFINPSFFEKIASTVRGNPGSERQTLRMTMEPVDAEFKLNTRSDLVQTTSESDFMEKEKIEKIYIETFVIINEPVKRIKKKSIYNAGILLFDKWNFELTNSTDIQKKLEWST</sequence>
<dbReference type="EMBL" id="LAZR01065314">
    <property type="protein sequence ID" value="KKK55807.1"/>
    <property type="molecule type" value="Genomic_DNA"/>
</dbReference>
<reference evidence="1" key="1">
    <citation type="journal article" date="2015" name="Nature">
        <title>Complex archaea that bridge the gap between prokaryotes and eukaryotes.</title>
        <authorList>
            <person name="Spang A."/>
            <person name="Saw J.H."/>
            <person name="Jorgensen S.L."/>
            <person name="Zaremba-Niedzwiedzka K."/>
            <person name="Martijn J."/>
            <person name="Lind A.E."/>
            <person name="van Eijk R."/>
            <person name="Schleper C."/>
            <person name="Guy L."/>
            <person name="Ettema T.J."/>
        </authorList>
    </citation>
    <scope>NUCLEOTIDE SEQUENCE</scope>
</reference>
<feature type="non-terminal residue" evidence="1">
    <location>
        <position position="1"/>
    </location>
</feature>
<proteinExistence type="predicted"/>
<comment type="caution">
    <text evidence="1">The sequence shown here is derived from an EMBL/GenBank/DDBJ whole genome shotgun (WGS) entry which is preliminary data.</text>
</comment>
<name>A0A0F8WG40_9ZZZZ</name>
<accession>A0A0F8WG40</accession>
<evidence type="ECO:0000313" key="1">
    <source>
        <dbReference type="EMBL" id="KKK55807.1"/>
    </source>
</evidence>